<comment type="similarity">
    <text evidence="2">Belongs to the BMP lipoprotein family.</text>
</comment>
<organism evidence="9 10">
    <name type="scientific">Brooklawnia cerclae</name>
    <dbReference type="NCBI Taxonomy" id="349934"/>
    <lineage>
        <taxon>Bacteria</taxon>
        <taxon>Bacillati</taxon>
        <taxon>Actinomycetota</taxon>
        <taxon>Actinomycetes</taxon>
        <taxon>Propionibacteriales</taxon>
        <taxon>Propionibacteriaceae</taxon>
        <taxon>Brooklawnia</taxon>
    </lineage>
</organism>
<evidence type="ECO:0000256" key="1">
    <source>
        <dbReference type="ARBA" id="ARBA00004193"/>
    </source>
</evidence>
<keyword evidence="3" id="KW-1003">Cell membrane</keyword>
<dbReference type="EMBL" id="JAAMOZ010000001">
    <property type="protein sequence ID" value="NIH55386.1"/>
    <property type="molecule type" value="Genomic_DNA"/>
</dbReference>
<protein>
    <submittedName>
        <fullName evidence="9">Basic membrane protein A</fullName>
    </submittedName>
</protein>
<evidence type="ECO:0000256" key="6">
    <source>
        <dbReference type="ARBA" id="ARBA00023288"/>
    </source>
</evidence>
<comment type="subcellular location">
    <subcellularLocation>
        <location evidence="1">Cell membrane</location>
        <topology evidence="1">Lipid-anchor</topology>
    </subcellularLocation>
</comment>
<evidence type="ECO:0000256" key="3">
    <source>
        <dbReference type="ARBA" id="ARBA00022475"/>
    </source>
</evidence>
<dbReference type="InterPro" id="IPR003760">
    <property type="entry name" value="PnrA-like"/>
</dbReference>
<proteinExistence type="inferred from homology"/>
<feature type="signal peptide" evidence="7">
    <location>
        <begin position="1"/>
        <end position="27"/>
    </location>
</feature>
<sequence>MGSKSRFTRFAGAALLSGFALVTSACGAPPEDTAASSASSGSDSAVKACVVSDAGGFTDKSFNQSAKAGLDRAVSELGIESATAESHGAAEYAPNISNLVAQDCTIIFGVGYTINDAIRDAARANPDIDFALIDSRITEDNNVIELDNAKPLVFSTAEAAYLGGYLAAGMTQTGKIGTWGGMQIPSVAIFMDGLADGIARYNQDKGTSVELLGWDKATQNGSFTGDFTDTAKGKQLTTNMIAQGADIIHPVAGNAGNGALAAVREAAGTSVIWVDSDGYESTSDGDIIMTSVIKEIDQAVYDTIKAHADGDFSSEAYVGTLANGGVGLAPYHDYDSKVSDDLKAEIESLQKEIEDGTTTVETTNQP</sequence>
<dbReference type="Pfam" id="PF02608">
    <property type="entry name" value="Bmp"/>
    <property type="match status" value="1"/>
</dbReference>
<keyword evidence="5" id="KW-0472">Membrane</keyword>
<feature type="chain" id="PRO_5046914921" evidence="7">
    <location>
        <begin position="28"/>
        <end position="366"/>
    </location>
</feature>
<evidence type="ECO:0000256" key="2">
    <source>
        <dbReference type="ARBA" id="ARBA00008610"/>
    </source>
</evidence>
<dbReference type="RefSeq" id="WP_167163722.1">
    <property type="nucleotide sequence ID" value="NZ_BAAAOO010000018.1"/>
</dbReference>
<dbReference type="CDD" id="cd06354">
    <property type="entry name" value="PBP1_PrnA-like"/>
    <property type="match status" value="1"/>
</dbReference>
<dbReference type="PANTHER" id="PTHR34296:SF2">
    <property type="entry name" value="ABC TRANSPORTER GUANOSINE-BINDING PROTEIN NUPN"/>
    <property type="match status" value="1"/>
</dbReference>
<dbReference type="PANTHER" id="PTHR34296">
    <property type="entry name" value="TRANSCRIPTIONAL ACTIVATOR PROTEIN MED"/>
    <property type="match status" value="1"/>
</dbReference>
<dbReference type="InterPro" id="IPR028082">
    <property type="entry name" value="Peripla_BP_I"/>
</dbReference>
<evidence type="ECO:0000313" key="10">
    <source>
        <dbReference type="Proteomes" id="UP000749311"/>
    </source>
</evidence>
<evidence type="ECO:0000256" key="4">
    <source>
        <dbReference type="ARBA" id="ARBA00022729"/>
    </source>
</evidence>
<dbReference type="SUPFAM" id="SSF53822">
    <property type="entry name" value="Periplasmic binding protein-like I"/>
    <property type="match status" value="1"/>
</dbReference>
<comment type="caution">
    <text evidence="9">The sequence shown here is derived from an EMBL/GenBank/DDBJ whole genome shotgun (WGS) entry which is preliminary data.</text>
</comment>
<evidence type="ECO:0000256" key="5">
    <source>
        <dbReference type="ARBA" id="ARBA00023136"/>
    </source>
</evidence>
<dbReference type="Proteomes" id="UP000749311">
    <property type="component" value="Unassembled WGS sequence"/>
</dbReference>
<accession>A0ABX0SF48</accession>
<evidence type="ECO:0000256" key="7">
    <source>
        <dbReference type="SAM" id="SignalP"/>
    </source>
</evidence>
<evidence type="ECO:0000259" key="8">
    <source>
        <dbReference type="Pfam" id="PF02608"/>
    </source>
</evidence>
<evidence type="ECO:0000313" key="9">
    <source>
        <dbReference type="EMBL" id="NIH55386.1"/>
    </source>
</evidence>
<dbReference type="InterPro" id="IPR050957">
    <property type="entry name" value="BMP_lipoprotein"/>
</dbReference>
<reference evidence="9 10" key="1">
    <citation type="submission" date="2020-02" db="EMBL/GenBank/DDBJ databases">
        <title>Sequencing the genomes of 1000 actinobacteria strains.</title>
        <authorList>
            <person name="Klenk H.-P."/>
        </authorList>
    </citation>
    <scope>NUCLEOTIDE SEQUENCE [LARGE SCALE GENOMIC DNA]</scope>
    <source>
        <strain evidence="9 10">DSM 19609</strain>
    </source>
</reference>
<dbReference type="Gene3D" id="3.40.50.2300">
    <property type="match status" value="2"/>
</dbReference>
<keyword evidence="4 7" id="KW-0732">Signal</keyword>
<dbReference type="PROSITE" id="PS51257">
    <property type="entry name" value="PROKAR_LIPOPROTEIN"/>
    <property type="match status" value="1"/>
</dbReference>
<keyword evidence="6" id="KW-0449">Lipoprotein</keyword>
<keyword evidence="10" id="KW-1185">Reference proteome</keyword>
<feature type="domain" description="ABC transporter substrate-binding protein PnrA-like" evidence="8">
    <location>
        <begin position="50"/>
        <end position="353"/>
    </location>
</feature>
<name>A0ABX0SF48_9ACTN</name>
<gene>
    <name evidence="9" type="ORF">FB473_000031</name>
</gene>